<dbReference type="EC" id="2.4.1.212" evidence="4"/>
<feature type="domain" description="Glycosyltransferase 2-like" evidence="3">
    <location>
        <begin position="4"/>
        <end position="123"/>
    </location>
</feature>
<dbReference type="Pfam" id="PF00535">
    <property type="entry name" value="Glycos_transf_2"/>
    <property type="match status" value="1"/>
</dbReference>
<dbReference type="OrthoDB" id="9807674at2"/>
<dbReference type="AlphaFoldDB" id="A0A377GWY8"/>
<accession>A0A377GWY8</accession>
<evidence type="ECO:0000256" key="2">
    <source>
        <dbReference type="ARBA" id="ARBA00022679"/>
    </source>
</evidence>
<dbReference type="PANTHER" id="PTHR22916:SF51">
    <property type="entry name" value="GLYCOSYLTRANSFERASE EPSH-RELATED"/>
    <property type="match status" value="1"/>
</dbReference>
<dbReference type="Proteomes" id="UP000255328">
    <property type="component" value="Unassembled WGS sequence"/>
</dbReference>
<evidence type="ECO:0000259" key="3">
    <source>
        <dbReference type="Pfam" id="PF00535"/>
    </source>
</evidence>
<dbReference type="GO" id="GO:0050501">
    <property type="term" value="F:hyaluronan synthase activity"/>
    <property type="evidence" value="ECO:0007669"/>
    <property type="project" value="UniProtKB-EC"/>
</dbReference>
<organism evidence="4 5">
    <name type="scientific">Fusobacterium necrogenes</name>
    <dbReference type="NCBI Taxonomy" id="858"/>
    <lineage>
        <taxon>Bacteria</taxon>
        <taxon>Fusobacteriati</taxon>
        <taxon>Fusobacteriota</taxon>
        <taxon>Fusobacteriia</taxon>
        <taxon>Fusobacteriales</taxon>
        <taxon>Fusobacteriaceae</taxon>
        <taxon>Fusobacterium</taxon>
    </lineage>
</organism>
<protein>
    <submittedName>
        <fullName evidence="4">Hyaluronan synthase</fullName>
        <ecNumber evidence="4">2.4.1.212</ecNumber>
    </submittedName>
</protein>
<reference evidence="4 5" key="1">
    <citation type="submission" date="2018-06" db="EMBL/GenBank/DDBJ databases">
        <authorList>
            <consortium name="Pathogen Informatics"/>
            <person name="Doyle S."/>
        </authorList>
    </citation>
    <scope>NUCLEOTIDE SEQUENCE [LARGE SCALE GENOMIC DNA]</scope>
    <source>
        <strain evidence="4 5">NCTC10723</strain>
    </source>
</reference>
<keyword evidence="1 4" id="KW-0328">Glycosyltransferase</keyword>
<keyword evidence="2 4" id="KW-0808">Transferase</keyword>
<gene>
    <name evidence="4" type="primary">hyaD_2</name>
    <name evidence="4" type="ORF">NCTC10723_00728</name>
</gene>
<dbReference type="EMBL" id="UGGU01000003">
    <property type="protein sequence ID" value="STO31282.1"/>
    <property type="molecule type" value="Genomic_DNA"/>
</dbReference>
<dbReference type="Gene3D" id="3.90.550.10">
    <property type="entry name" value="Spore Coat Polysaccharide Biosynthesis Protein SpsA, Chain A"/>
    <property type="match status" value="1"/>
</dbReference>
<dbReference type="RefSeq" id="WP_115269460.1">
    <property type="nucleotide sequence ID" value="NZ_UGGU01000003.1"/>
</dbReference>
<name>A0A377GWY8_9FUSO</name>
<dbReference type="CDD" id="cd00761">
    <property type="entry name" value="Glyco_tranf_GTA_type"/>
    <property type="match status" value="1"/>
</dbReference>
<keyword evidence="5" id="KW-1185">Reference proteome</keyword>
<proteinExistence type="predicted"/>
<evidence type="ECO:0000313" key="4">
    <source>
        <dbReference type="EMBL" id="STO31282.1"/>
    </source>
</evidence>
<evidence type="ECO:0000313" key="5">
    <source>
        <dbReference type="Proteomes" id="UP000255328"/>
    </source>
</evidence>
<dbReference type="SUPFAM" id="SSF53448">
    <property type="entry name" value="Nucleotide-diphospho-sugar transferases"/>
    <property type="match status" value="1"/>
</dbReference>
<dbReference type="InterPro" id="IPR029044">
    <property type="entry name" value="Nucleotide-diphossugar_trans"/>
</dbReference>
<dbReference type="PANTHER" id="PTHR22916">
    <property type="entry name" value="GLYCOSYLTRANSFERASE"/>
    <property type="match status" value="1"/>
</dbReference>
<dbReference type="InterPro" id="IPR001173">
    <property type="entry name" value="Glyco_trans_2-like"/>
</dbReference>
<evidence type="ECO:0000256" key="1">
    <source>
        <dbReference type="ARBA" id="ARBA00022676"/>
    </source>
</evidence>
<sequence length="329" mass="38571">MDLSIIVPIYNVEEYLAECLKSLYKISNLRYEVILVNDGSKDKSSKIIEDFKELYPKQTIIINKENGGLSSARNAGLKVAKGKYISFIDSDDFIDTDEFEKFVIEGISSRVDIAVGNMRYYAPGRIGEPLFRSKLIKDSGVITGIDFLWRVLQSPKCYREEVVDDIYRRNFLIKNNLFFNENIVHEDSEFTTLAYLKAKKVKYIDKTFYFYRQREGSIMNKVSEKSIISLEIICERLFEEFISIDDKKAKEALSSLILSFYSTILYKRYNGKENYTKVYQRYKELYLELKKYSQSNIEQRLLSFSIFIPNTIRKILGKEITNIQKIPKF</sequence>